<name>A0A2I1TQD3_STRSL</name>
<dbReference type="EMBL" id="WMYO01000001">
    <property type="protein sequence ID" value="MTR27031.1"/>
    <property type="molecule type" value="Genomic_DNA"/>
</dbReference>
<proteinExistence type="predicted"/>
<evidence type="ECO:0000313" key="1">
    <source>
        <dbReference type="EMBL" id="MTR27031.1"/>
    </source>
</evidence>
<dbReference type="AlphaFoldDB" id="A0A2I1TQD3"/>
<evidence type="ECO:0000313" key="2">
    <source>
        <dbReference type="Proteomes" id="UP000439678"/>
    </source>
</evidence>
<accession>A0A2I1TQD3</accession>
<comment type="caution">
    <text evidence="1">The sequence shown here is derived from an EMBL/GenBank/DDBJ whole genome shotgun (WGS) entry which is preliminary data.</text>
</comment>
<dbReference type="Proteomes" id="UP000439678">
    <property type="component" value="Unassembled WGS sequence"/>
</dbReference>
<organism evidence="1 2">
    <name type="scientific">Streptococcus salivarius</name>
    <dbReference type="NCBI Taxonomy" id="1304"/>
    <lineage>
        <taxon>Bacteria</taxon>
        <taxon>Bacillati</taxon>
        <taxon>Bacillota</taxon>
        <taxon>Bacilli</taxon>
        <taxon>Lactobacillales</taxon>
        <taxon>Streptococcaceae</taxon>
        <taxon>Streptococcus</taxon>
    </lineage>
</organism>
<dbReference type="RefSeq" id="WP_070576291.1">
    <property type="nucleotide sequence ID" value="NZ_PKIA01000001.1"/>
</dbReference>
<gene>
    <name evidence="1" type="ORF">GMC65_01370</name>
</gene>
<sequence length="64" mass="7669">MNHIHDFIEFMQKGRTIPEWDFTTYMFFTFSMLVGVLILLPIRFERSFGKRPESAEDREADEGH</sequence>
<protein>
    <submittedName>
        <fullName evidence="1">Uncharacterized protein</fullName>
    </submittedName>
</protein>
<reference evidence="1 2" key="1">
    <citation type="journal article" date="2019" name="Nat. Med.">
        <title>A library of human gut bacterial isolates paired with longitudinal multiomics data enables mechanistic microbiome research.</title>
        <authorList>
            <person name="Poyet M."/>
            <person name="Groussin M."/>
            <person name="Gibbons S.M."/>
            <person name="Avila-Pacheco J."/>
            <person name="Jiang X."/>
            <person name="Kearney S.M."/>
            <person name="Perrotta A.R."/>
            <person name="Berdy B."/>
            <person name="Zhao S."/>
            <person name="Lieberman T.D."/>
            <person name="Swanson P.K."/>
            <person name="Smith M."/>
            <person name="Roesemann S."/>
            <person name="Alexander J.E."/>
            <person name="Rich S.A."/>
            <person name="Livny J."/>
            <person name="Vlamakis H."/>
            <person name="Clish C."/>
            <person name="Bullock K."/>
            <person name="Deik A."/>
            <person name="Scott J."/>
            <person name="Pierce K.A."/>
            <person name="Xavier R.J."/>
            <person name="Alm E.J."/>
        </authorList>
    </citation>
    <scope>NUCLEOTIDE SEQUENCE [LARGE SCALE GENOMIC DNA]</scope>
    <source>
        <strain evidence="1 2">BIOML-A4</strain>
    </source>
</reference>